<dbReference type="EMBL" id="CP075546">
    <property type="protein sequence ID" value="QVV89019.1"/>
    <property type="molecule type" value="Genomic_DNA"/>
</dbReference>
<accession>A0A8E7B199</accession>
<evidence type="ECO:0000313" key="1">
    <source>
        <dbReference type="EMBL" id="QVV89019.1"/>
    </source>
</evidence>
<dbReference type="KEGG" id="mrtj:KHC33_00305"/>
<dbReference type="AlphaFoldDB" id="A0A8E7B199"/>
<proteinExistence type="predicted"/>
<dbReference type="Proteomes" id="UP000680656">
    <property type="component" value="Chromosome"/>
</dbReference>
<organism evidence="1 2">
    <name type="scientific">Methanospirillum purgamenti</name>
    <dbReference type="NCBI Taxonomy" id="2834276"/>
    <lineage>
        <taxon>Archaea</taxon>
        <taxon>Methanobacteriati</taxon>
        <taxon>Methanobacteriota</taxon>
        <taxon>Stenosarchaea group</taxon>
        <taxon>Methanomicrobia</taxon>
        <taxon>Methanomicrobiales</taxon>
        <taxon>Methanospirillaceae</taxon>
        <taxon>Methanospirillum</taxon>
    </lineage>
</organism>
<keyword evidence="2" id="KW-1185">Reference proteome</keyword>
<dbReference type="GeneID" id="65095579"/>
<reference evidence="1 2" key="1">
    <citation type="submission" date="2021-05" db="EMBL/GenBank/DDBJ databases">
        <title>A novel Methanospirillum isolate from a pyrite-forming mixed culture.</title>
        <authorList>
            <person name="Bunk B."/>
            <person name="Sproer C."/>
            <person name="Spring S."/>
            <person name="Pester M."/>
        </authorList>
    </citation>
    <scope>NUCLEOTIDE SEQUENCE [LARGE SCALE GENOMIC DNA]</scope>
    <source>
        <strain evidence="1 2">J.3.6.1-F.2.7.3</strain>
    </source>
</reference>
<dbReference type="RefSeq" id="WP_214419821.1">
    <property type="nucleotide sequence ID" value="NZ_CP075546.1"/>
</dbReference>
<evidence type="ECO:0000313" key="2">
    <source>
        <dbReference type="Proteomes" id="UP000680656"/>
    </source>
</evidence>
<protein>
    <submittedName>
        <fullName evidence="1">Uncharacterized protein</fullName>
    </submittedName>
</protein>
<gene>
    <name evidence="1" type="ORF">KHC33_00305</name>
</gene>
<name>A0A8E7B199_9EURY</name>
<sequence>MIYHNYSRRILKDSLSERLDYYGPIDTCADCGLPIMKRAIFGVRCTCRDHKVTA</sequence>